<dbReference type="Pfam" id="PF04479">
    <property type="entry name" value="RTA1"/>
    <property type="match status" value="1"/>
</dbReference>
<evidence type="ECO:0000256" key="2">
    <source>
        <dbReference type="ARBA" id="ARBA00022692"/>
    </source>
</evidence>
<dbReference type="GO" id="GO:0016020">
    <property type="term" value="C:membrane"/>
    <property type="evidence" value="ECO:0007669"/>
    <property type="project" value="UniProtKB-SubCell"/>
</dbReference>
<feature type="transmembrane region" description="Helical" evidence="5">
    <location>
        <begin position="52"/>
        <end position="71"/>
    </location>
</feature>
<organism evidence="6 7">
    <name type="scientific">Choiromyces venosus 120613-1</name>
    <dbReference type="NCBI Taxonomy" id="1336337"/>
    <lineage>
        <taxon>Eukaryota</taxon>
        <taxon>Fungi</taxon>
        <taxon>Dikarya</taxon>
        <taxon>Ascomycota</taxon>
        <taxon>Pezizomycotina</taxon>
        <taxon>Pezizomycetes</taxon>
        <taxon>Pezizales</taxon>
        <taxon>Tuberaceae</taxon>
        <taxon>Choiromyces</taxon>
    </lineage>
</organism>
<dbReference type="PANTHER" id="PTHR31465">
    <property type="entry name" value="PROTEIN RTA1-RELATED"/>
    <property type="match status" value="1"/>
</dbReference>
<name>A0A3N4KAZ9_9PEZI</name>
<accession>A0A3N4KAZ9</accession>
<feature type="transmembrane region" description="Helical" evidence="5">
    <location>
        <begin position="237"/>
        <end position="256"/>
    </location>
</feature>
<dbReference type="Proteomes" id="UP000276215">
    <property type="component" value="Unassembled WGS sequence"/>
</dbReference>
<evidence type="ECO:0000256" key="5">
    <source>
        <dbReference type="SAM" id="Phobius"/>
    </source>
</evidence>
<dbReference type="AlphaFoldDB" id="A0A3N4KAZ9"/>
<feature type="transmembrane region" description="Helical" evidence="5">
    <location>
        <begin position="83"/>
        <end position="102"/>
    </location>
</feature>
<evidence type="ECO:0000313" key="7">
    <source>
        <dbReference type="Proteomes" id="UP000276215"/>
    </source>
</evidence>
<evidence type="ECO:0000256" key="3">
    <source>
        <dbReference type="ARBA" id="ARBA00022989"/>
    </source>
</evidence>
<gene>
    <name evidence="6" type="ORF">L873DRAFT_1797279</name>
</gene>
<reference evidence="6 7" key="1">
    <citation type="journal article" date="2018" name="Nat. Ecol. Evol.">
        <title>Pezizomycetes genomes reveal the molecular basis of ectomycorrhizal truffle lifestyle.</title>
        <authorList>
            <person name="Murat C."/>
            <person name="Payen T."/>
            <person name="Noel B."/>
            <person name="Kuo A."/>
            <person name="Morin E."/>
            <person name="Chen J."/>
            <person name="Kohler A."/>
            <person name="Krizsan K."/>
            <person name="Balestrini R."/>
            <person name="Da Silva C."/>
            <person name="Montanini B."/>
            <person name="Hainaut M."/>
            <person name="Levati E."/>
            <person name="Barry K.W."/>
            <person name="Belfiori B."/>
            <person name="Cichocki N."/>
            <person name="Clum A."/>
            <person name="Dockter R.B."/>
            <person name="Fauchery L."/>
            <person name="Guy J."/>
            <person name="Iotti M."/>
            <person name="Le Tacon F."/>
            <person name="Lindquist E.A."/>
            <person name="Lipzen A."/>
            <person name="Malagnac F."/>
            <person name="Mello A."/>
            <person name="Molinier V."/>
            <person name="Miyauchi S."/>
            <person name="Poulain J."/>
            <person name="Riccioni C."/>
            <person name="Rubini A."/>
            <person name="Sitrit Y."/>
            <person name="Splivallo R."/>
            <person name="Traeger S."/>
            <person name="Wang M."/>
            <person name="Zifcakova L."/>
            <person name="Wipf D."/>
            <person name="Zambonelli A."/>
            <person name="Paolocci F."/>
            <person name="Nowrousian M."/>
            <person name="Ottonello S."/>
            <person name="Baldrian P."/>
            <person name="Spatafora J.W."/>
            <person name="Henrissat B."/>
            <person name="Nagy L.G."/>
            <person name="Aury J.M."/>
            <person name="Wincker P."/>
            <person name="Grigoriev I.V."/>
            <person name="Bonfante P."/>
            <person name="Martin F.M."/>
        </authorList>
    </citation>
    <scope>NUCLEOTIDE SEQUENCE [LARGE SCALE GENOMIC DNA]</scope>
    <source>
        <strain evidence="6 7">120613-1</strain>
    </source>
</reference>
<feature type="transmembrane region" description="Helical" evidence="5">
    <location>
        <begin position="197"/>
        <end position="217"/>
    </location>
</feature>
<keyword evidence="2 5" id="KW-0812">Transmembrane</keyword>
<feature type="transmembrane region" description="Helical" evidence="5">
    <location>
        <begin position="158"/>
        <end position="176"/>
    </location>
</feature>
<keyword evidence="4 5" id="KW-0472">Membrane</keyword>
<comment type="subcellular location">
    <subcellularLocation>
        <location evidence="1">Membrane</location>
        <topology evidence="1">Multi-pass membrane protein</topology>
    </subcellularLocation>
</comment>
<keyword evidence="3 5" id="KW-1133">Transmembrane helix</keyword>
<dbReference type="EMBL" id="ML120352">
    <property type="protein sequence ID" value="RPB05601.1"/>
    <property type="molecule type" value="Genomic_DNA"/>
</dbReference>
<feature type="transmembrane region" description="Helical" evidence="5">
    <location>
        <begin position="123"/>
        <end position="146"/>
    </location>
</feature>
<evidence type="ECO:0000313" key="6">
    <source>
        <dbReference type="EMBL" id="RPB05601.1"/>
    </source>
</evidence>
<dbReference type="InterPro" id="IPR007568">
    <property type="entry name" value="RTA1"/>
</dbReference>
<feature type="transmembrane region" description="Helical" evidence="5">
    <location>
        <begin position="22"/>
        <end position="40"/>
    </location>
</feature>
<evidence type="ECO:0000256" key="1">
    <source>
        <dbReference type="ARBA" id="ARBA00004141"/>
    </source>
</evidence>
<dbReference type="OrthoDB" id="3358017at2759"/>
<dbReference type="STRING" id="1336337.A0A3N4KAZ9"/>
<protein>
    <submittedName>
        <fullName evidence="6">RTA1-domain-containing protein</fullName>
    </submittedName>
</protein>
<dbReference type="PANTHER" id="PTHR31465:SF15">
    <property type="entry name" value="LIPID TRANSPORTER ATNI-RELATED"/>
    <property type="match status" value="1"/>
</dbReference>
<evidence type="ECO:0000256" key="4">
    <source>
        <dbReference type="ARBA" id="ARBA00023136"/>
    </source>
</evidence>
<proteinExistence type="predicted"/>
<keyword evidence="7" id="KW-1185">Reference proteome</keyword>
<sequence>MASDKNDSNGDDEIWLYHPSKAAAILFAILYGITTLLHIIQMYLTRKWYCSVLIMGGLWETTGHILRIISVDNSDSVGYYSPMLTLIVLAPAWIAAFDYMTLGRLINTFLPSKSALGLRARRITLIFVPFDILSFVVQGSGSGFLVSSDGDSFQIGSYILIGGLALQVIAFGFFTITTIRFDIKYKREFGNEGRERFVALLYCLYVSCLCILVRSLFRIAEFAEDYPGTLSKKEVYFYVLEAVPMLPTLVMFNFWHPGTVLMREERKRNATVAAAAGAGV</sequence>